<evidence type="ECO:0000313" key="2">
    <source>
        <dbReference type="Proteomes" id="UP000261846"/>
    </source>
</evidence>
<organism evidence="1 2">
    <name type="scientific">Microbacterium phage Neferthena</name>
    <dbReference type="NCBI Taxonomy" id="2301539"/>
    <lineage>
        <taxon>Viruses</taxon>
        <taxon>Duplodnaviria</taxon>
        <taxon>Heunggongvirae</taxon>
        <taxon>Uroviricota</taxon>
        <taxon>Caudoviricetes</taxon>
        <taxon>Neferthenavirus</taxon>
        <taxon>Neferthenavirus neferthena</taxon>
    </lineage>
</organism>
<name>A0A385D3H5_9CAUD</name>
<dbReference type="RefSeq" id="YP_009808234.1">
    <property type="nucleotide sequence ID" value="NC_048038.1"/>
</dbReference>
<evidence type="ECO:0000313" key="1">
    <source>
        <dbReference type="EMBL" id="AXQ52922.1"/>
    </source>
</evidence>
<dbReference type="EMBL" id="MH697589">
    <property type="protein sequence ID" value="AXQ52922.1"/>
    <property type="molecule type" value="Genomic_DNA"/>
</dbReference>
<gene>
    <name evidence="1" type="primary">59</name>
    <name evidence="1" type="ORF">SEA_NEFERTHENA_59</name>
</gene>
<reference evidence="1 2" key="1">
    <citation type="submission" date="2018-07" db="EMBL/GenBank/DDBJ databases">
        <authorList>
            <person name="Bray K.S."/>
            <person name="Carr Z.A."/>
            <person name="Cox A."/>
            <person name="Croney S.M."/>
            <person name="Francisco T.J."/>
            <person name="Gragg K.N."/>
            <person name="Gress-Byrd C.M."/>
            <person name="Holcomb E.R."/>
            <person name="Justice T.A."/>
            <person name="Latham E.D."/>
            <person name="Lovell F.C."/>
            <person name="Miller H.N."/>
            <person name="Quesada C."/>
            <person name="Radey J."/>
            <person name="Robinson P.M."/>
            <person name="Scott K.N."/>
            <person name="Smith C.E."/>
            <person name="Stamey B.D."/>
            <person name="Stanley G.P."/>
            <person name="Suchonic E.A."/>
            <person name="Taylor K.N."/>
            <person name="Weindel N.A."/>
            <person name="Wiseman B.T."/>
            <person name="Eckardt M.A."/>
            <person name="Gainey M.D."/>
            <person name="Wallen J.R."/>
            <person name="Garlena R.A."/>
            <person name="Russell D.A."/>
            <person name="Pope W.H."/>
            <person name="Jacobs-Sera D."/>
            <person name="Hatfull G.F."/>
        </authorList>
    </citation>
    <scope>NUCLEOTIDE SEQUENCE [LARGE SCALE GENOMIC DNA]</scope>
</reference>
<accession>A0A385D3H5</accession>
<dbReference type="KEGG" id="vg:54999133"/>
<dbReference type="GeneID" id="54999133"/>
<sequence length="184" mass="19986">MEDTTWQEAYVANLHTMITALDEHVTKEDAIRILLEQVDELKPGTTLDGATNEPAPHTEIATAGEFAARWNTWTPDQRDAVWVQIRKAADDGYKCFMEDHEGLKEQLAAANLRILGFLQGAEGKAQAEAWIIEYAHPNCQFCEGAAEEAIAHAKETGAPGATAVGIAMDGNMTPTDHAATVVRA</sequence>
<keyword evidence="2" id="KW-1185">Reference proteome</keyword>
<proteinExistence type="predicted"/>
<protein>
    <submittedName>
        <fullName evidence="1">Uncharacterized protein</fullName>
    </submittedName>
</protein>
<dbReference type="Proteomes" id="UP000261846">
    <property type="component" value="Segment"/>
</dbReference>